<dbReference type="InterPro" id="IPR000719">
    <property type="entry name" value="Prot_kinase_dom"/>
</dbReference>
<evidence type="ECO:0000313" key="10">
    <source>
        <dbReference type="EMBL" id="AEH08909.1"/>
    </source>
</evidence>
<dbReference type="EC" id="2.7.11.1" evidence="1"/>
<dbReference type="HOGENOM" id="CLU_023289_0_0_11"/>
<feature type="domain" description="Protein kinase" evidence="9">
    <location>
        <begin position="5"/>
        <end position="263"/>
    </location>
</feature>
<dbReference type="Pfam" id="PF00069">
    <property type="entry name" value="Pkinase"/>
    <property type="match status" value="1"/>
</dbReference>
<proteinExistence type="predicted"/>
<dbReference type="eggNOG" id="COG0515">
    <property type="taxonomic scope" value="Bacteria"/>
</dbReference>
<feature type="compositionally biased region" description="Pro residues" evidence="8">
    <location>
        <begin position="576"/>
        <end position="586"/>
    </location>
</feature>
<gene>
    <name evidence="10" type="ordered locus">FsymDg_1441</name>
</gene>
<keyword evidence="4 7" id="KW-0547">Nucleotide-binding</keyword>
<dbReference type="PANTHER" id="PTHR43289">
    <property type="entry name" value="MITOGEN-ACTIVATED PROTEIN KINASE KINASE KINASE 20-RELATED"/>
    <property type="match status" value="1"/>
</dbReference>
<dbReference type="InterPro" id="IPR017441">
    <property type="entry name" value="Protein_kinase_ATP_BS"/>
</dbReference>
<dbReference type="PROSITE" id="PS00108">
    <property type="entry name" value="PROTEIN_KINASE_ST"/>
    <property type="match status" value="1"/>
</dbReference>
<dbReference type="InterPro" id="IPR008271">
    <property type="entry name" value="Ser/Thr_kinase_AS"/>
</dbReference>
<keyword evidence="3 10" id="KW-0808">Transferase</keyword>
<dbReference type="SUPFAM" id="SSF56112">
    <property type="entry name" value="Protein kinase-like (PK-like)"/>
    <property type="match status" value="1"/>
</dbReference>
<dbReference type="Proteomes" id="UP000001549">
    <property type="component" value="Chromosome"/>
</dbReference>
<dbReference type="EMBL" id="CP002801">
    <property type="protein sequence ID" value="AEH08909.1"/>
    <property type="molecule type" value="Genomic_DNA"/>
</dbReference>
<evidence type="ECO:0000256" key="1">
    <source>
        <dbReference type="ARBA" id="ARBA00012513"/>
    </source>
</evidence>
<reference evidence="10 11" key="1">
    <citation type="submission" date="2011-05" db="EMBL/GenBank/DDBJ databases">
        <title>Complete sequence of chromosome of Frankia symbiont of Datisca glomerata.</title>
        <authorList>
            <consortium name="US DOE Joint Genome Institute"/>
            <person name="Lucas S."/>
            <person name="Han J."/>
            <person name="Lapidus A."/>
            <person name="Cheng J.-F."/>
            <person name="Goodwin L."/>
            <person name="Pitluck S."/>
            <person name="Peters L."/>
            <person name="Mikhailova N."/>
            <person name="Chertkov O."/>
            <person name="Teshima H."/>
            <person name="Han C."/>
            <person name="Tapia R."/>
            <person name="Land M."/>
            <person name="Hauser L."/>
            <person name="Kyrpides N."/>
            <person name="Ivanova N."/>
            <person name="Pagani I."/>
            <person name="Berry A."/>
            <person name="Pawlowski K."/>
            <person name="Persson T."/>
            <person name="Vanden Heuvel B."/>
            <person name="Benson D."/>
            <person name="Woyke T."/>
        </authorList>
    </citation>
    <scope>NUCLEOTIDE SEQUENCE [LARGE SCALE GENOMIC DNA]</scope>
    <source>
        <strain evidence="11">4085684</strain>
    </source>
</reference>
<dbReference type="Gene3D" id="1.10.510.10">
    <property type="entry name" value="Transferase(Phosphotransferase) domain 1"/>
    <property type="match status" value="1"/>
</dbReference>
<keyword evidence="6 7" id="KW-0067">ATP-binding</keyword>
<protein>
    <recommendedName>
        <fullName evidence="1">non-specific serine/threonine protein kinase</fullName>
        <ecNumber evidence="1">2.7.11.1</ecNumber>
    </recommendedName>
</protein>
<dbReference type="CDD" id="cd14014">
    <property type="entry name" value="STKc_PknB_like"/>
    <property type="match status" value="1"/>
</dbReference>
<keyword evidence="2 10" id="KW-0723">Serine/threonine-protein kinase</keyword>
<dbReference type="KEGG" id="fsy:FsymDg_1441"/>
<evidence type="ECO:0000313" key="11">
    <source>
        <dbReference type="Proteomes" id="UP000001549"/>
    </source>
</evidence>
<organism evidence="10 11">
    <name type="scientific">Candidatus Protofrankia datiscae</name>
    <dbReference type="NCBI Taxonomy" id="2716812"/>
    <lineage>
        <taxon>Bacteria</taxon>
        <taxon>Bacillati</taxon>
        <taxon>Actinomycetota</taxon>
        <taxon>Actinomycetes</taxon>
        <taxon>Frankiales</taxon>
        <taxon>Frankiaceae</taxon>
        <taxon>Protofrankia</taxon>
    </lineage>
</organism>
<evidence type="ECO:0000259" key="9">
    <source>
        <dbReference type="PROSITE" id="PS50011"/>
    </source>
</evidence>
<dbReference type="PANTHER" id="PTHR43289:SF6">
    <property type="entry name" value="SERINE_THREONINE-PROTEIN KINASE NEKL-3"/>
    <property type="match status" value="1"/>
</dbReference>
<evidence type="ECO:0000256" key="4">
    <source>
        <dbReference type="ARBA" id="ARBA00022741"/>
    </source>
</evidence>
<dbReference type="AlphaFoldDB" id="F8B235"/>
<dbReference type="GO" id="GO:0005524">
    <property type="term" value="F:ATP binding"/>
    <property type="evidence" value="ECO:0007669"/>
    <property type="project" value="UniProtKB-UniRule"/>
</dbReference>
<feature type="binding site" evidence="7">
    <location>
        <position position="34"/>
    </location>
    <ligand>
        <name>ATP</name>
        <dbReference type="ChEBI" id="CHEBI:30616"/>
    </ligand>
</feature>
<evidence type="ECO:0000256" key="2">
    <source>
        <dbReference type="ARBA" id="ARBA00022527"/>
    </source>
</evidence>
<feature type="compositionally biased region" description="Low complexity" evidence="8">
    <location>
        <begin position="547"/>
        <end position="565"/>
    </location>
</feature>
<dbReference type="PROSITE" id="PS50011">
    <property type="entry name" value="PROTEIN_KINASE_DOM"/>
    <property type="match status" value="1"/>
</dbReference>
<feature type="region of interest" description="Disordered" evidence="8">
    <location>
        <begin position="271"/>
        <end position="383"/>
    </location>
</feature>
<keyword evidence="11" id="KW-1185">Reference proteome</keyword>
<feature type="region of interest" description="Disordered" evidence="8">
    <location>
        <begin position="547"/>
        <end position="609"/>
    </location>
</feature>
<dbReference type="STRING" id="656024.FsymDg_1441"/>
<name>F8B235_9ACTN</name>
<feature type="compositionally biased region" description="Low complexity" evidence="8">
    <location>
        <begin position="587"/>
        <end position="598"/>
    </location>
</feature>
<dbReference type="InterPro" id="IPR011009">
    <property type="entry name" value="Kinase-like_dom_sf"/>
</dbReference>
<keyword evidence="5 10" id="KW-0418">Kinase</keyword>
<feature type="compositionally biased region" description="Low complexity" evidence="8">
    <location>
        <begin position="356"/>
        <end position="383"/>
    </location>
</feature>
<dbReference type="Gene3D" id="3.30.200.20">
    <property type="entry name" value="Phosphorylase Kinase, domain 1"/>
    <property type="match status" value="1"/>
</dbReference>
<evidence type="ECO:0000256" key="3">
    <source>
        <dbReference type="ARBA" id="ARBA00022679"/>
    </source>
</evidence>
<evidence type="ECO:0000256" key="7">
    <source>
        <dbReference type="PROSITE-ProRule" id="PRU10141"/>
    </source>
</evidence>
<evidence type="ECO:0000256" key="6">
    <source>
        <dbReference type="ARBA" id="ARBA00022840"/>
    </source>
</evidence>
<accession>F8B235</accession>
<evidence type="ECO:0000256" key="8">
    <source>
        <dbReference type="SAM" id="MobiDB-lite"/>
    </source>
</evidence>
<dbReference type="RefSeq" id="WP_013872873.1">
    <property type="nucleotide sequence ID" value="NC_015656.1"/>
</dbReference>
<dbReference type="SMART" id="SM00220">
    <property type="entry name" value="S_TKc"/>
    <property type="match status" value="1"/>
</dbReference>
<evidence type="ECO:0000256" key="5">
    <source>
        <dbReference type="ARBA" id="ARBA00022777"/>
    </source>
</evidence>
<sequence>MIDGYGLLEPIGYGGFSTVYLGRQEIFDRRVAVKVMNAVLADPDAKRRFLRECRVTGRLTGHPNIISVFDAGTTRDGRPYIAMEYVSGGSLADRLADAGRLDADEVLRVGAQVADALVTAHRHGVLHRDLKPANIMIRESGTAVLSDFGIAVVENAAENTTASVAFTPRYASPEVLQGGEHSVASDIFGFGATLFTLLAGQPPFTGRMPTQLLREMLAGPPPALPDELADNVPDELVALVRRTLAAAPDQRPATAAGVLAELRAIEAARGGQVGAPVSADDPKKTSTVTGRLADPVPRLPRPAAPPGGTSTAPTLPPRPGAGHVAGGNVPPVGPAADIPKPPTVDPAAVDPSTTDPAAAGRVSPAPAATGAAGGPASVDSASAGVAGSASSQLAAAAVVAPTPAEPASATSAVVPEPVVQEPVAPESVISEQVVPGSAEPVAVTAAAGTAEPVVPAAAGPGKRRRVLGVLVPVTGGFAVAALLLLLLPGVGLRSPAPRVTISAAPPSAPGGATPTASAAASAAPAVSASPAGTPAAGASGAVPVAPAAPGAAGPGPTASGAGPPGNQVPNTGVPVVPLPPPAPSPAPSSAVPSQPDPAESCTPRNRNVTDYAGRTFPTYNCRTYAGSAVYANVRAAQESEDLDDSGYMNAASAVWVVCQLRGRANPVVQGNTNTWWLYTQGDSSRPNTHGYTVAWGYLPATVVAQGGQNEPIPGVPTCSSYL</sequence>
<dbReference type="PROSITE" id="PS00107">
    <property type="entry name" value="PROTEIN_KINASE_ATP"/>
    <property type="match status" value="1"/>
</dbReference>
<dbReference type="GO" id="GO:0004674">
    <property type="term" value="F:protein serine/threonine kinase activity"/>
    <property type="evidence" value="ECO:0007669"/>
    <property type="project" value="UniProtKB-KW"/>
</dbReference>